<protein>
    <submittedName>
        <fullName evidence="1">Uncharacterized protein</fullName>
    </submittedName>
</protein>
<accession>A0A2A2KUF2</accession>
<keyword evidence="2" id="KW-1185">Reference proteome</keyword>
<dbReference type="Proteomes" id="UP000218231">
    <property type="component" value="Unassembled WGS sequence"/>
</dbReference>
<gene>
    <name evidence="1" type="ORF">WR25_07170</name>
</gene>
<dbReference type="EMBL" id="LIAE01007688">
    <property type="protein sequence ID" value="PAV77554.1"/>
    <property type="molecule type" value="Genomic_DNA"/>
</dbReference>
<dbReference type="AlphaFoldDB" id="A0A2A2KUF2"/>
<evidence type="ECO:0000313" key="1">
    <source>
        <dbReference type="EMBL" id="PAV77554.1"/>
    </source>
</evidence>
<evidence type="ECO:0000313" key="2">
    <source>
        <dbReference type="Proteomes" id="UP000218231"/>
    </source>
</evidence>
<organism evidence="1 2">
    <name type="scientific">Diploscapter pachys</name>
    <dbReference type="NCBI Taxonomy" id="2018661"/>
    <lineage>
        <taxon>Eukaryota</taxon>
        <taxon>Metazoa</taxon>
        <taxon>Ecdysozoa</taxon>
        <taxon>Nematoda</taxon>
        <taxon>Chromadorea</taxon>
        <taxon>Rhabditida</taxon>
        <taxon>Rhabditina</taxon>
        <taxon>Rhabditomorpha</taxon>
        <taxon>Rhabditoidea</taxon>
        <taxon>Rhabditidae</taxon>
        <taxon>Diploscapter</taxon>
    </lineage>
</organism>
<dbReference type="OrthoDB" id="5860066at2759"/>
<sequence>MTDKYYLKYDEKNGYPKSFPILNGIIKKEKEVIYSSLDKIRKGSNKSAKITYSSNVFTGPHITTIGVTHSDDEQLSGSPPDPVPSVPTIPLIPPLSTRLGNSPQANLSQIRLFVETSTENSASQPFGQRNGSLRSPIRREKADVRKLHSLSEQQEDEMVIDREQIRKMSKVPNGTLTESWTNGGETQSSKIQELDKWPVSKLAGQVAHSHTNSIRNYWQHNVAKEQQIREIEKQQNSRRKGFGFPKWRSTDALSASLVASNPVEIPADSRIPEQRLRKMQETEREAEYVKKIIHDSVEPTRPLHTLHKGKSLESLVIQAEKQPWYDKDKIKEAVSRESIANIHQSIMKFENGSFHQNGRDRSPTNSNSNSYSVDLIPPPLPPKSQIVQMRQQANVKTSQLKFDAIPPQVQNGYQPSYQSNRVTNGYHDHSDTNGSMVQPSPRDPFEVEEELFLLYMRQNPDVVTSVGLTIPETTRQMMEELHWRRVELREAEDNHQNHQSNGFHHKDQVNFGLQKENQLFKLKFEDVYDLASNSMIKISFKLII</sequence>
<reference evidence="1 2" key="1">
    <citation type="journal article" date="2017" name="Curr. Biol.">
        <title>Genome architecture and evolution of a unichromosomal asexual nematode.</title>
        <authorList>
            <person name="Fradin H."/>
            <person name="Zegar C."/>
            <person name="Gutwein M."/>
            <person name="Lucas J."/>
            <person name="Kovtun M."/>
            <person name="Corcoran D."/>
            <person name="Baugh L.R."/>
            <person name="Kiontke K."/>
            <person name="Gunsalus K."/>
            <person name="Fitch D.H."/>
            <person name="Piano F."/>
        </authorList>
    </citation>
    <scope>NUCLEOTIDE SEQUENCE [LARGE SCALE GENOMIC DNA]</scope>
    <source>
        <strain evidence="1">PF1309</strain>
    </source>
</reference>
<dbReference type="STRING" id="2018661.A0A2A2KUF2"/>
<name>A0A2A2KUF2_9BILA</name>
<proteinExistence type="predicted"/>
<comment type="caution">
    <text evidence="1">The sequence shown here is derived from an EMBL/GenBank/DDBJ whole genome shotgun (WGS) entry which is preliminary data.</text>
</comment>